<feature type="non-terminal residue" evidence="1">
    <location>
        <position position="64"/>
    </location>
</feature>
<keyword evidence="2" id="KW-1185">Reference proteome</keyword>
<evidence type="ECO:0000313" key="1">
    <source>
        <dbReference type="EMBL" id="MCQ4638372.1"/>
    </source>
</evidence>
<dbReference type="RefSeq" id="WP_256133570.1">
    <property type="nucleotide sequence ID" value="NZ_JANFXK010000027.1"/>
</dbReference>
<organism evidence="1 2">
    <name type="scientific">Anaerovorax odorimutans</name>
    <dbReference type="NCBI Taxonomy" id="109327"/>
    <lineage>
        <taxon>Bacteria</taxon>
        <taxon>Bacillati</taxon>
        <taxon>Bacillota</taxon>
        <taxon>Clostridia</taxon>
        <taxon>Peptostreptococcales</taxon>
        <taxon>Anaerovoracaceae</taxon>
        <taxon>Anaerovorax</taxon>
    </lineage>
</organism>
<protein>
    <submittedName>
        <fullName evidence="1">Uncharacterized protein</fullName>
    </submittedName>
</protein>
<name>A0ABT1RT67_9FIRM</name>
<reference evidence="1 2" key="1">
    <citation type="submission" date="2022-06" db="EMBL/GenBank/DDBJ databases">
        <title>Isolation of gut microbiota from human fecal samples.</title>
        <authorList>
            <person name="Pamer E.G."/>
            <person name="Barat B."/>
            <person name="Waligurski E."/>
            <person name="Medina S."/>
            <person name="Paddock L."/>
            <person name="Mostad J."/>
        </authorList>
    </citation>
    <scope>NUCLEOTIDE SEQUENCE [LARGE SCALE GENOMIC DNA]</scope>
    <source>
        <strain evidence="1 2">SL.3.17</strain>
    </source>
</reference>
<gene>
    <name evidence="1" type="ORF">NE619_16705</name>
</gene>
<evidence type="ECO:0000313" key="2">
    <source>
        <dbReference type="Proteomes" id="UP001524502"/>
    </source>
</evidence>
<sequence>MEKVQHFSKTRSYVDKNIDSHFLLGNKVIVRLTRVKSWREKCKIKVFDFFLQHRLQFVLSVEES</sequence>
<dbReference type="EMBL" id="JANFXK010000027">
    <property type="protein sequence ID" value="MCQ4638372.1"/>
    <property type="molecule type" value="Genomic_DNA"/>
</dbReference>
<proteinExistence type="predicted"/>
<comment type="caution">
    <text evidence="1">The sequence shown here is derived from an EMBL/GenBank/DDBJ whole genome shotgun (WGS) entry which is preliminary data.</text>
</comment>
<accession>A0ABT1RT67</accession>
<dbReference type="Proteomes" id="UP001524502">
    <property type="component" value="Unassembled WGS sequence"/>
</dbReference>